<evidence type="ECO:0000256" key="2">
    <source>
        <dbReference type="ARBA" id="ARBA00016337"/>
    </source>
</evidence>
<keyword evidence="6 10" id="KW-0274">FAD</keyword>
<proteinExistence type="inferred from homology"/>
<dbReference type="PROSITE" id="PS51257">
    <property type="entry name" value="PROKAR_LIPOPROTEIN"/>
    <property type="match status" value="1"/>
</dbReference>
<evidence type="ECO:0000256" key="12">
    <source>
        <dbReference type="RuleBase" id="RU363002"/>
    </source>
</evidence>
<dbReference type="EC" id="2.7.1.180" evidence="1 10"/>
<feature type="signal peptide" evidence="12">
    <location>
        <begin position="1"/>
        <end position="22"/>
    </location>
</feature>
<feature type="chain" id="PRO_5022984010" description="FAD:protein FMN transferase" evidence="12">
    <location>
        <begin position="23"/>
        <end position="343"/>
    </location>
</feature>
<gene>
    <name evidence="13" type="ORF">FGF68_04680</name>
</gene>
<keyword evidence="7 10" id="KW-0460">Magnesium</keyword>
<dbReference type="GO" id="GO:0016740">
    <property type="term" value="F:transferase activity"/>
    <property type="evidence" value="ECO:0007669"/>
    <property type="project" value="UniProtKB-UniRule"/>
</dbReference>
<keyword evidence="12" id="KW-0472">Membrane</keyword>
<feature type="binding site" evidence="11">
    <location>
        <position position="180"/>
    </location>
    <ligand>
        <name>Mg(2+)</name>
        <dbReference type="ChEBI" id="CHEBI:18420"/>
    </ligand>
</feature>
<feature type="binding site" evidence="11">
    <location>
        <position position="297"/>
    </location>
    <ligand>
        <name>Mg(2+)</name>
        <dbReference type="ChEBI" id="CHEBI:18420"/>
    </ligand>
</feature>
<comment type="similarity">
    <text evidence="10 12">Belongs to the ApbE family.</text>
</comment>
<evidence type="ECO:0000256" key="7">
    <source>
        <dbReference type="ARBA" id="ARBA00022842"/>
    </source>
</evidence>
<dbReference type="PIRSF" id="PIRSF006268">
    <property type="entry name" value="ApbE"/>
    <property type="match status" value="1"/>
</dbReference>
<accession>A0A5C4S191</accession>
<evidence type="ECO:0000313" key="14">
    <source>
        <dbReference type="Proteomes" id="UP000309544"/>
    </source>
</evidence>
<reference evidence="13 14" key="1">
    <citation type="submission" date="2019-05" db="EMBL/GenBank/DDBJ databases">
        <title>Draft Whole-Genome sequence of the green sulfur bacterium Prosthecochloris vibrioformis DSM 260.</title>
        <authorList>
            <person name="Meyer T.E."/>
            <person name="Kyndt J.A."/>
        </authorList>
    </citation>
    <scope>NUCLEOTIDE SEQUENCE [LARGE SCALE GENOMIC DNA]</scope>
    <source>
        <strain evidence="13 14">DSM 260</strain>
    </source>
</reference>
<keyword evidence="4 10" id="KW-0808">Transferase</keyword>
<dbReference type="InterPro" id="IPR003374">
    <property type="entry name" value="ApbE-like_sf"/>
</dbReference>
<evidence type="ECO:0000313" key="13">
    <source>
        <dbReference type="EMBL" id="TNJ36877.1"/>
    </source>
</evidence>
<keyword evidence="3 10" id="KW-0285">Flavoprotein</keyword>
<keyword evidence="12" id="KW-1003">Cell membrane</keyword>
<dbReference type="PANTHER" id="PTHR30040">
    <property type="entry name" value="THIAMINE BIOSYNTHESIS LIPOPROTEIN APBE"/>
    <property type="match status" value="1"/>
</dbReference>
<organism evidence="13 14">
    <name type="scientific">Prosthecochloris vibrioformis</name>
    <name type="common">Chlorobium vibrioforme</name>
    <dbReference type="NCBI Taxonomy" id="1098"/>
    <lineage>
        <taxon>Bacteria</taxon>
        <taxon>Pseudomonadati</taxon>
        <taxon>Chlorobiota</taxon>
        <taxon>Chlorobiia</taxon>
        <taxon>Chlorobiales</taxon>
        <taxon>Chlorobiaceae</taxon>
        <taxon>Prosthecochloris</taxon>
    </lineage>
</organism>
<keyword evidence="12" id="KW-0732">Signal</keyword>
<comment type="cofactor">
    <cofactor evidence="11">
        <name>Mg(2+)</name>
        <dbReference type="ChEBI" id="CHEBI:18420"/>
    </cofactor>
    <cofactor evidence="11">
        <name>Mn(2+)</name>
        <dbReference type="ChEBI" id="CHEBI:29035"/>
    </cofactor>
    <text evidence="11">Magnesium. Can also use manganese.</text>
</comment>
<dbReference type="GO" id="GO:0005886">
    <property type="term" value="C:plasma membrane"/>
    <property type="evidence" value="ECO:0007669"/>
    <property type="project" value="UniProtKB-SubCell"/>
</dbReference>
<protein>
    <recommendedName>
        <fullName evidence="2 10">FAD:protein FMN transferase</fullName>
        <ecNumber evidence="1 10">2.7.1.180</ecNumber>
    </recommendedName>
    <alternativeName>
        <fullName evidence="8 10">Flavin transferase</fullName>
    </alternativeName>
</protein>
<evidence type="ECO:0000256" key="3">
    <source>
        <dbReference type="ARBA" id="ARBA00022630"/>
    </source>
</evidence>
<dbReference type="RefSeq" id="WP_139626406.1">
    <property type="nucleotide sequence ID" value="NZ_VDCI01000003.1"/>
</dbReference>
<evidence type="ECO:0000256" key="9">
    <source>
        <dbReference type="ARBA" id="ARBA00048540"/>
    </source>
</evidence>
<comment type="catalytic activity">
    <reaction evidence="9 10 12">
        <text>L-threonyl-[protein] + FAD = FMN-L-threonyl-[protein] + AMP + H(+)</text>
        <dbReference type="Rhea" id="RHEA:36847"/>
        <dbReference type="Rhea" id="RHEA-COMP:11060"/>
        <dbReference type="Rhea" id="RHEA-COMP:11061"/>
        <dbReference type="ChEBI" id="CHEBI:15378"/>
        <dbReference type="ChEBI" id="CHEBI:30013"/>
        <dbReference type="ChEBI" id="CHEBI:57692"/>
        <dbReference type="ChEBI" id="CHEBI:74257"/>
        <dbReference type="ChEBI" id="CHEBI:456215"/>
        <dbReference type="EC" id="2.7.1.180"/>
    </reaction>
</comment>
<keyword evidence="12" id="KW-0449">Lipoprotein</keyword>
<dbReference type="Pfam" id="PF02424">
    <property type="entry name" value="ApbE"/>
    <property type="match status" value="1"/>
</dbReference>
<comment type="subcellular location">
    <subcellularLocation>
        <location evidence="12">Cell inner membrane</location>
        <topology evidence="12">Lipid-anchor</topology>
        <orientation evidence="12">Periplasmic side</orientation>
    </subcellularLocation>
</comment>
<feature type="binding site" evidence="11">
    <location>
        <position position="293"/>
    </location>
    <ligand>
        <name>Mg(2+)</name>
        <dbReference type="ChEBI" id="CHEBI:18420"/>
    </ligand>
</feature>
<name>A0A5C4S191_PROVB</name>
<dbReference type="PANTHER" id="PTHR30040:SF2">
    <property type="entry name" value="FAD:PROTEIN FMN TRANSFERASE"/>
    <property type="match status" value="1"/>
</dbReference>
<evidence type="ECO:0000256" key="4">
    <source>
        <dbReference type="ARBA" id="ARBA00022679"/>
    </source>
</evidence>
<evidence type="ECO:0000256" key="5">
    <source>
        <dbReference type="ARBA" id="ARBA00022723"/>
    </source>
</evidence>
<evidence type="ECO:0000256" key="10">
    <source>
        <dbReference type="PIRNR" id="PIRNR006268"/>
    </source>
</evidence>
<dbReference type="Gene3D" id="3.10.520.10">
    <property type="entry name" value="ApbE-like domains"/>
    <property type="match status" value="1"/>
</dbReference>
<dbReference type="SUPFAM" id="SSF143631">
    <property type="entry name" value="ApbE-like"/>
    <property type="match status" value="1"/>
</dbReference>
<comment type="caution">
    <text evidence="13">The sequence shown here is derived from an EMBL/GenBank/DDBJ whole genome shotgun (WGS) entry which is preliminary data.</text>
</comment>
<keyword evidence="5 10" id="KW-0479">Metal-binding</keyword>
<dbReference type="EMBL" id="VDCI01000003">
    <property type="protein sequence ID" value="TNJ36877.1"/>
    <property type="molecule type" value="Genomic_DNA"/>
</dbReference>
<keyword evidence="14" id="KW-1185">Reference proteome</keyword>
<dbReference type="GO" id="GO:0046872">
    <property type="term" value="F:metal ion binding"/>
    <property type="evidence" value="ECO:0007669"/>
    <property type="project" value="UniProtKB-UniRule"/>
</dbReference>
<evidence type="ECO:0000256" key="1">
    <source>
        <dbReference type="ARBA" id="ARBA00011955"/>
    </source>
</evidence>
<dbReference type="AlphaFoldDB" id="A0A5C4S191"/>
<evidence type="ECO:0000256" key="11">
    <source>
        <dbReference type="PIRSR" id="PIRSR006268-2"/>
    </source>
</evidence>
<sequence length="343" mass="37805">MTRKPALSTVTLLFAVFLSLSACQKAPVIFEQQEVMMGTIMKIKTAAAGRTERETREACQEAFDEIARLEMELSEWKPETPISQINRLAGMEKATKIPASAVEVTRSALEIATRTNGEFDITFKPIGRLWNVKERLVPPSADSIKQALSLVDYSQIELDTLASPATLRLAKKGMELGFGGIAKGYAALQAGEVLRSRGFDDFIINAGGDLYISGTKGDRHWVSGIKNPQDPSKPPVAKFEVIADCGIATSGDYENYFTWEGERYHHIIDLSSGYPAKGMKSSTVFSVDPSKADAYATAFFIMGYEKALEVVQQDPTVAFILIDNENNLLRSPNLSTFIKERTR</sequence>
<evidence type="ECO:0000256" key="8">
    <source>
        <dbReference type="ARBA" id="ARBA00031306"/>
    </source>
</evidence>
<comment type="function">
    <text evidence="12">Flavin transferase that catalyzes the transfer of the FMN moiety of FAD and its covalent binding to the hydroxyl group of a threonine residue in a target flavoprotein.</text>
</comment>
<evidence type="ECO:0000256" key="6">
    <source>
        <dbReference type="ARBA" id="ARBA00022827"/>
    </source>
</evidence>
<dbReference type="Proteomes" id="UP000309544">
    <property type="component" value="Unassembled WGS sequence"/>
</dbReference>
<dbReference type="InterPro" id="IPR024932">
    <property type="entry name" value="ApbE"/>
</dbReference>
<keyword evidence="12" id="KW-0997">Cell inner membrane</keyword>